<sequence>MAEEHLFSIFLSQIIPHPQWFAALQVPQTGSTSPTISLVSSNPFRFGETACLVAGGGFRICTPGQRTCASR</sequence>
<comment type="caution">
    <text evidence="1">The sequence shown here is derived from an EMBL/GenBank/DDBJ whole genome shotgun (WGS) entry which is preliminary data.</text>
</comment>
<evidence type="ECO:0000313" key="2">
    <source>
        <dbReference type="Proteomes" id="UP001345219"/>
    </source>
</evidence>
<gene>
    <name evidence="1" type="ORF">SAY87_017721</name>
</gene>
<protein>
    <submittedName>
        <fullName evidence="1">Uncharacterized protein</fullName>
    </submittedName>
</protein>
<proteinExistence type="predicted"/>
<accession>A0AAN7L494</accession>
<keyword evidence="2" id="KW-1185">Reference proteome</keyword>
<name>A0AAN7L494_9MYRT</name>
<dbReference type="AlphaFoldDB" id="A0AAN7L494"/>
<organism evidence="1 2">
    <name type="scientific">Trapa incisa</name>
    <dbReference type="NCBI Taxonomy" id="236973"/>
    <lineage>
        <taxon>Eukaryota</taxon>
        <taxon>Viridiplantae</taxon>
        <taxon>Streptophyta</taxon>
        <taxon>Embryophyta</taxon>
        <taxon>Tracheophyta</taxon>
        <taxon>Spermatophyta</taxon>
        <taxon>Magnoliopsida</taxon>
        <taxon>eudicotyledons</taxon>
        <taxon>Gunneridae</taxon>
        <taxon>Pentapetalae</taxon>
        <taxon>rosids</taxon>
        <taxon>malvids</taxon>
        <taxon>Myrtales</taxon>
        <taxon>Lythraceae</taxon>
        <taxon>Trapa</taxon>
    </lineage>
</organism>
<evidence type="ECO:0000313" key="1">
    <source>
        <dbReference type="EMBL" id="KAK4777534.1"/>
    </source>
</evidence>
<dbReference type="Proteomes" id="UP001345219">
    <property type="component" value="Chromosome 14"/>
</dbReference>
<dbReference type="EMBL" id="JAXIOK010000002">
    <property type="protein sequence ID" value="KAK4777534.1"/>
    <property type="molecule type" value="Genomic_DNA"/>
</dbReference>
<reference evidence="1 2" key="1">
    <citation type="journal article" date="2023" name="Hortic Res">
        <title>Pangenome of water caltrop reveals structural variations and asymmetric subgenome divergence after allopolyploidization.</title>
        <authorList>
            <person name="Zhang X."/>
            <person name="Chen Y."/>
            <person name="Wang L."/>
            <person name="Yuan Y."/>
            <person name="Fang M."/>
            <person name="Shi L."/>
            <person name="Lu R."/>
            <person name="Comes H.P."/>
            <person name="Ma Y."/>
            <person name="Chen Y."/>
            <person name="Huang G."/>
            <person name="Zhou Y."/>
            <person name="Zheng Z."/>
            <person name="Qiu Y."/>
        </authorList>
    </citation>
    <scope>NUCLEOTIDE SEQUENCE [LARGE SCALE GENOMIC DNA]</scope>
    <source>
        <tissue evidence="1">Roots</tissue>
    </source>
</reference>